<organism evidence="7 8">
    <name type="scientific">Zingiber officinale</name>
    <name type="common">Ginger</name>
    <name type="synonym">Amomum zingiber</name>
    <dbReference type="NCBI Taxonomy" id="94328"/>
    <lineage>
        <taxon>Eukaryota</taxon>
        <taxon>Viridiplantae</taxon>
        <taxon>Streptophyta</taxon>
        <taxon>Embryophyta</taxon>
        <taxon>Tracheophyta</taxon>
        <taxon>Spermatophyta</taxon>
        <taxon>Magnoliopsida</taxon>
        <taxon>Liliopsida</taxon>
        <taxon>Zingiberales</taxon>
        <taxon>Zingiberaceae</taxon>
        <taxon>Zingiber</taxon>
    </lineage>
</organism>
<evidence type="ECO:0000256" key="1">
    <source>
        <dbReference type="ARBA" id="ARBA00004123"/>
    </source>
</evidence>
<dbReference type="PROSITE" id="PS50066">
    <property type="entry name" value="MADS_BOX_2"/>
    <property type="match status" value="1"/>
</dbReference>
<evidence type="ECO:0000313" key="7">
    <source>
        <dbReference type="EMBL" id="KAG6523683.1"/>
    </source>
</evidence>
<keyword evidence="5" id="KW-0539">Nucleus</keyword>
<dbReference type="GO" id="GO:0005634">
    <property type="term" value="C:nucleus"/>
    <property type="evidence" value="ECO:0007669"/>
    <property type="project" value="UniProtKB-SubCell"/>
</dbReference>
<comment type="subcellular location">
    <subcellularLocation>
        <location evidence="1">Nucleus</location>
    </subcellularLocation>
</comment>
<evidence type="ECO:0000256" key="2">
    <source>
        <dbReference type="ARBA" id="ARBA00023015"/>
    </source>
</evidence>
<dbReference type="GO" id="GO:0045944">
    <property type="term" value="P:positive regulation of transcription by RNA polymerase II"/>
    <property type="evidence" value="ECO:0007669"/>
    <property type="project" value="InterPro"/>
</dbReference>
<keyword evidence="2" id="KW-0805">Transcription regulation</keyword>
<dbReference type="SMART" id="SM00432">
    <property type="entry name" value="MADS"/>
    <property type="match status" value="1"/>
</dbReference>
<dbReference type="Gene3D" id="3.40.1810.10">
    <property type="entry name" value="Transcription factor, MADS-box"/>
    <property type="match status" value="1"/>
</dbReference>
<dbReference type="PANTHER" id="PTHR48019">
    <property type="entry name" value="SERUM RESPONSE FACTOR HOMOLOG"/>
    <property type="match status" value="1"/>
</dbReference>
<dbReference type="CDD" id="cd00266">
    <property type="entry name" value="MADS_SRF_like"/>
    <property type="match status" value="1"/>
</dbReference>
<keyword evidence="8" id="KW-1185">Reference proteome</keyword>
<keyword evidence="3" id="KW-0238">DNA-binding</keyword>
<dbReference type="EMBL" id="JACMSC010000004">
    <property type="protein sequence ID" value="KAG6523683.1"/>
    <property type="molecule type" value="Genomic_DNA"/>
</dbReference>
<dbReference type="InterPro" id="IPR036879">
    <property type="entry name" value="TF_MADSbox_sf"/>
</dbReference>
<name>A0A8J5HUJ4_ZINOF</name>
<protein>
    <recommendedName>
        <fullName evidence="6">MADS-box domain-containing protein</fullName>
    </recommendedName>
</protein>
<dbReference type="Proteomes" id="UP000734854">
    <property type="component" value="Unassembled WGS sequence"/>
</dbReference>
<gene>
    <name evidence="7" type="ORF">ZIOFF_013559</name>
</gene>
<dbReference type="InterPro" id="IPR050142">
    <property type="entry name" value="MADS-box/MEF2_TF"/>
</dbReference>
<dbReference type="GO" id="GO:0046983">
    <property type="term" value="F:protein dimerization activity"/>
    <property type="evidence" value="ECO:0007669"/>
    <property type="project" value="InterPro"/>
</dbReference>
<dbReference type="SUPFAM" id="SSF55455">
    <property type="entry name" value="SRF-like"/>
    <property type="match status" value="1"/>
</dbReference>
<dbReference type="InterPro" id="IPR033897">
    <property type="entry name" value="SRF-like_MADS-box"/>
</dbReference>
<proteinExistence type="predicted"/>
<evidence type="ECO:0000256" key="4">
    <source>
        <dbReference type="ARBA" id="ARBA00023163"/>
    </source>
</evidence>
<evidence type="ECO:0000313" key="8">
    <source>
        <dbReference type="Proteomes" id="UP000734854"/>
    </source>
</evidence>
<feature type="domain" description="MADS-box" evidence="6">
    <location>
        <begin position="159"/>
        <end position="219"/>
    </location>
</feature>
<dbReference type="GO" id="GO:0000981">
    <property type="term" value="F:DNA-binding transcription factor activity, RNA polymerase II-specific"/>
    <property type="evidence" value="ECO:0007669"/>
    <property type="project" value="InterPro"/>
</dbReference>
<evidence type="ECO:0000256" key="5">
    <source>
        <dbReference type="ARBA" id="ARBA00023242"/>
    </source>
</evidence>
<evidence type="ECO:0000259" key="6">
    <source>
        <dbReference type="PROSITE" id="PS50066"/>
    </source>
</evidence>
<keyword evidence="4" id="KW-0804">Transcription</keyword>
<dbReference type="GO" id="GO:0000987">
    <property type="term" value="F:cis-regulatory region sequence-specific DNA binding"/>
    <property type="evidence" value="ECO:0007669"/>
    <property type="project" value="InterPro"/>
</dbReference>
<dbReference type="Pfam" id="PF00319">
    <property type="entry name" value="SRF-TF"/>
    <property type="match status" value="1"/>
</dbReference>
<sequence length="422" mass="46536">MRRGVPDSLDNTRLELARVEIASCRVVAGKEVFPSGFVGVASIGAKGGAIVVTSAGAGTTSAGGLRPGQINNLGNPTSNSTSFILRALLKAVFSMVALRRTKEALLKLDSVEWYQGMDKEEDLVAITKSIVFFNWLASGLPAINIGGESVGSVYRDRQMARRKVKLAFIDHDGARRSALKKRRRGLIKKVEQLSVLCDVECCLVIYTPGEEVATWPSTLEEARRVALRFKGVPDYEREKKMVDHVAFLQQRLALFKETLRRKHRENREMELRTMMFNAMWSPATIDQIIPEDAIALVVLELNDKREEMMRSLGTEVQPQSGMDPADPLGMVLGRPESAERRNNIDNMVVVPAALPPLPPPPHSAAAVDHLNPLELMLQQTMGMETRSNAVGGVGAPSPSDEMLLYLNNPSTISPWNENMFSF</sequence>
<comment type="caution">
    <text evidence="7">The sequence shown here is derived from an EMBL/GenBank/DDBJ whole genome shotgun (WGS) entry which is preliminary data.</text>
</comment>
<dbReference type="InterPro" id="IPR002100">
    <property type="entry name" value="TF_MADSbox"/>
</dbReference>
<dbReference type="PRINTS" id="PR00404">
    <property type="entry name" value="MADSDOMAIN"/>
</dbReference>
<reference evidence="7 8" key="1">
    <citation type="submission" date="2020-08" db="EMBL/GenBank/DDBJ databases">
        <title>Plant Genome Project.</title>
        <authorList>
            <person name="Zhang R.-G."/>
        </authorList>
    </citation>
    <scope>NUCLEOTIDE SEQUENCE [LARGE SCALE GENOMIC DNA]</scope>
    <source>
        <tissue evidence="7">Rhizome</tissue>
    </source>
</reference>
<dbReference type="AlphaFoldDB" id="A0A8J5HUJ4"/>
<accession>A0A8J5HUJ4</accession>
<evidence type="ECO:0000256" key="3">
    <source>
        <dbReference type="ARBA" id="ARBA00023125"/>
    </source>
</evidence>